<protein>
    <submittedName>
        <fullName evidence="1">Uncharacterized protein</fullName>
    </submittedName>
</protein>
<dbReference type="Proteomes" id="UP000676967">
    <property type="component" value="Chromosome"/>
</dbReference>
<evidence type="ECO:0000313" key="2">
    <source>
        <dbReference type="Proteomes" id="UP000676967"/>
    </source>
</evidence>
<gene>
    <name evidence="1" type="ORF">Aiant_77430</name>
</gene>
<accession>A0ABN6CPC9</accession>
<proteinExistence type="predicted"/>
<dbReference type="EMBL" id="AP023356">
    <property type="protein sequence ID" value="BCJ47086.1"/>
    <property type="molecule type" value="Genomic_DNA"/>
</dbReference>
<dbReference type="RefSeq" id="WP_189336043.1">
    <property type="nucleotide sequence ID" value="NZ_AP023356.1"/>
</dbReference>
<evidence type="ECO:0000313" key="1">
    <source>
        <dbReference type="EMBL" id="BCJ47086.1"/>
    </source>
</evidence>
<reference evidence="1 2" key="1">
    <citation type="submission" date="2020-08" db="EMBL/GenBank/DDBJ databases">
        <title>Whole genome shotgun sequence of Actinoplanes ianthinogenes NBRC 13996.</title>
        <authorList>
            <person name="Komaki H."/>
            <person name="Tamura T."/>
        </authorList>
    </citation>
    <scope>NUCLEOTIDE SEQUENCE [LARGE SCALE GENOMIC DNA]</scope>
    <source>
        <strain evidence="1 2">NBRC 13996</strain>
    </source>
</reference>
<name>A0ABN6CPC9_9ACTN</name>
<organism evidence="1 2">
    <name type="scientific">Actinoplanes ianthinogenes</name>
    <dbReference type="NCBI Taxonomy" id="122358"/>
    <lineage>
        <taxon>Bacteria</taxon>
        <taxon>Bacillati</taxon>
        <taxon>Actinomycetota</taxon>
        <taxon>Actinomycetes</taxon>
        <taxon>Micromonosporales</taxon>
        <taxon>Micromonosporaceae</taxon>
        <taxon>Actinoplanes</taxon>
    </lineage>
</organism>
<sequence>MDNPAARFRDPTWEYTLVALAGQPIDVVCPRCAARARVITPPGAGAPLVAGVDAQVILDAAAAADRLRRLVCSACGYTRTASPPTSSPSRGGPVDPFFRQPLFLTTRVRGHHLWAYHRPHLDLLTRFIAAGLRERGPGGGCVMSLLERLPPWMKSARNRDDLLAALADLGKRLDGSR</sequence>
<keyword evidence="2" id="KW-1185">Reference proteome</keyword>